<dbReference type="Pfam" id="PF13408">
    <property type="entry name" value="Zn_ribbon_recom"/>
    <property type="match status" value="1"/>
</dbReference>
<dbReference type="PANTHER" id="PTHR30461:SF23">
    <property type="entry name" value="DNA RECOMBINASE-RELATED"/>
    <property type="match status" value="1"/>
</dbReference>
<dbReference type="OrthoDB" id="7277848at2"/>
<dbReference type="PROSITE" id="PS51736">
    <property type="entry name" value="RECOMBINASES_3"/>
    <property type="match status" value="1"/>
</dbReference>
<name>A0A2T5FY22_9SPHN</name>
<accession>A0A2T5FY22</accession>
<evidence type="ECO:0000313" key="4">
    <source>
        <dbReference type="Proteomes" id="UP000244162"/>
    </source>
</evidence>
<evidence type="ECO:0000313" key="3">
    <source>
        <dbReference type="EMBL" id="PTQ11334.1"/>
    </source>
</evidence>
<feature type="domain" description="Resolvase/invertase-type recombinase catalytic" evidence="1">
    <location>
        <begin position="3"/>
        <end position="146"/>
    </location>
</feature>
<dbReference type="InterPro" id="IPR036162">
    <property type="entry name" value="Resolvase-like_N_sf"/>
</dbReference>
<dbReference type="CDD" id="cd00338">
    <property type="entry name" value="Ser_Recombinase"/>
    <property type="match status" value="1"/>
</dbReference>
<gene>
    <name evidence="3" type="ORF">CLG96_09765</name>
</gene>
<comment type="caution">
    <text evidence="3">The sequence shown here is derived from an EMBL/GenBank/DDBJ whole genome shotgun (WGS) entry which is preliminary data.</text>
</comment>
<organism evidence="3 4">
    <name type="scientific">Sphingomonas oleivorans</name>
    <dbReference type="NCBI Taxonomy" id="1735121"/>
    <lineage>
        <taxon>Bacteria</taxon>
        <taxon>Pseudomonadati</taxon>
        <taxon>Pseudomonadota</taxon>
        <taxon>Alphaproteobacteria</taxon>
        <taxon>Sphingomonadales</taxon>
        <taxon>Sphingomonadaceae</taxon>
        <taxon>Sphingomonas</taxon>
    </lineage>
</organism>
<dbReference type="SMART" id="SM00857">
    <property type="entry name" value="Resolvase"/>
    <property type="match status" value="1"/>
</dbReference>
<dbReference type="SUPFAM" id="SSF53041">
    <property type="entry name" value="Resolvase-like"/>
    <property type="match status" value="1"/>
</dbReference>
<evidence type="ECO:0000259" key="2">
    <source>
        <dbReference type="PROSITE" id="PS51737"/>
    </source>
</evidence>
<sequence length="531" mass="59304">MTRTALYARYSSDAQRDASIEDQLRLCRLHSERQGWQIVDSYADRAISGASLLRPGIQDLIADAQRGRFDLILTESIDRLSRDQEDIAGLYKRMRFAGVRIVTLSEGEVSELHIGLKGTMGALYLKDLADKTRRGMRGRVEQGKAGGGNSYGYDVVKRLDGNGEPVRGDRAVNETEAAVVRRIFRDYADGKSSRTIALDLNQEGLAGPGGGAWGPTTIHGNPKRGTGILNNELYIGRLVWNRQRFIKNPDTGKRVSRLNPKSEWVTQDVPELRIVDQALWDQVKARQQSLTLGPQEKSANPLVDRRRPKYLLSGLLKCGRCRGSYSLISRNLLGCATARDKSTCDNRLNIRIETLEASVLSGLRTHLMDPALFKTFCEEFTREVNRRLIERGATIAAWRKELEKIERELDKAIDAILAGTPPQRLKDRMQVLEDRRAELKDSLATAQEPPALLHPNMAETYRSRISTLHESLRDEGTRSEAAEAIRSLVDQVVLTPEYGELGIHLRGDLAAMLAFAVGKEKPRLLVGTGSR</sequence>
<dbReference type="RefSeq" id="WP_107967718.1">
    <property type="nucleotide sequence ID" value="NZ_NWBU01000008.1"/>
</dbReference>
<evidence type="ECO:0000259" key="1">
    <source>
        <dbReference type="PROSITE" id="PS51736"/>
    </source>
</evidence>
<dbReference type="InterPro" id="IPR025827">
    <property type="entry name" value="Zn_ribbon_recom_dom"/>
</dbReference>
<dbReference type="Gene3D" id="3.90.1750.20">
    <property type="entry name" value="Putative Large Serine Recombinase, Chain B, Domain 2"/>
    <property type="match status" value="1"/>
</dbReference>
<dbReference type="GO" id="GO:0003677">
    <property type="term" value="F:DNA binding"/>
    <property type="evidence" value="ECO:0007669"/>
    <property type="project" value="InterPro"/>
</dbReference>
<dbReference type="InterPro" id="IPR038109">
    <property type="entry name" value="DNA_bind_recomb_sf"/>
</dbReference>
<proteinExistence type="predicted"/>
<keyword evidence="4" id="KW-1185">Reference proteome</keyword>
<dbReference type="Pfam" id="PF07508">
    <property type="entry name" value="Recombinase"/>
    <property type="match status" value="1"/>
</dbReference>
<feature type="domain" description="Recombinase" evidence="2">
    <location>
        <begin position="150"/>
        <end position="293"/>
    </location>
</feature>
<dbReference type="Gene3D" id="3.40.50.1390">
    <property type="entry name" value="Resolvase, N-terminal catalytic domain"/>
    <property type="match status" value="1"/>
</dbReference>
<dbReference type="AlphaFoldDB" id="A0A2T5FY22"/>
<dbReference type="InterPro" id="IPR006119">
    <property type="entry name" value="Resolv_N"/>
</dbReference>
<dbReference type="InterPro" id="IPR011109">
    <property type="entry name" value="DNA_bind_recombinase_dom"/>
</dbReference>
<dbReference type="Pfam" id="PF00239">
    <property type="entry name" value="Resolvase"/>
    <property type="match status" value="1"/>
</dbReference>
<dbReference type="InterPro" id="IPR050639">
    <property type="entry name" value="SSR_resolvase"/>
</dbReference>
<dbReference type="PROSITE" id="PS51737">
    <property type="entry name" value="RECOMBINASE_DNA_BIND"/>
    <property type="match status" value="1"/>
</dbReference>
<protein>
    <submittedName>
        <fullName evidence="3">Resolvase</fullName>
    </submittedName>
</protein>
<dbReference type="PANTHER" id="PTHR30461">
    <property type="entry name" value="DNA-INVERTASE FROM LAMBDOID PROPHAGE"/>
    <property type="match status" value="1"/>
</dbReference>
<dbReference type="GO" id="GO:0000150">
    <property type="term" value="F:DNA strand exchange activity"/>
    <property type="evidence" value="ECO:0007669"/>
    <property type="project" value="InterPro"/>
</dbReference>
<dbReference type="Proteomes" id="UP000244162">
    <property type="component" value="Unassembled WGS sequence"/>
</dbReference>
<dbReference type="EMBL" id="NWBU01000008">
    <property type="protein sequence ID" value="PTQ11334.1"/>
    <property type="molecule type" value="Genomic_DNA"/>
</dbReference>
<reference evidence="3 4" key="1">
    <citation type="submission" date="2017-09" db="EMBL/GenBank/DDBJ databases">
        <title>Sphingomonas panjinensis sp.nov., isolated from oil-contaminated soil.</title>
        <authorList>
            <person name="Wang L."/>
            <person name="Chen L."/>
        </authorList>
    </citation>
    <scope>NUCLEOTIDE SEQUENCE [LARGE SCALE GENOMIC DNA]</scope>
    <source>
        <strain evidence="3 4">FW-11</strain>
    </source>
</reference>